<sequence length="71" mass="8500">MVNIEPSFEIDEKGRVICQSHSRYPLFLQPNKTPFEERQMENELTCLTCSHYENDECYFPKAEIDKIELDR</sequence>
<organism evidence="1">
    <name type="scientific">marine sediment metagenome</name>
    <dbReference type="NCBI Taxonomy" id="412755"/>
    <lineage>
        <taxon>unclassified sequences</taxon>
        <taxon>metagenomes</taxon>
        <taxon>ecological metagenomes</taxon>
    </lineage>
</organism>
<evidence type="ECO:0000313" key="1">
    <source>
        <dbReference type="EMBL" id="GAH88641.1"/>
    </source>
</evidence>
<dbReference type="AlphaFoldDB" id="X1J1S8"/>
<gene>
    <name evidence="1" type="ORF">S03H2_60323</name>
</gene>
<comment type="caution">
    <text evidence="1">The sequence shown here is derived from an EMBL/GenBank/DDBJ whole genome shotgun (WGS) entry which is preliminary data.</text>
</comment>
<name>X1J1S8_9ZZZZ</name>
<dbReference type="EMBL" id="BARU01038860">
    <property type="protein sequence ID" value="GAH88641.1"/>
    <property type="molecule type" value="Genomic_DNA"/>
</dbReference>
<proteinExistence type="predicted"/>
<feature type="non-terminal residue" evidence="1">
    <location>
        <position position="71"/>
    </location>
</feature>
<protein>
    <submittedName>
        <fullName evidence="1">Uncharacterized protein</fullName>
    </submittedName>
</protein>
<accession>X1J1S8</accession>
<reference evidence="1" key="1">
    <citation type="journal article" date="2014" name="Front. Microbiol.">
        <title>High frequency of phylogenetically diverse reductive dehalogenase-homologous genes in deep subseafloor sedimentary metagenomes.</title>
        <authorList>
            <person name="Kawai M."/>
            <person name="Futagami T."/>
            <person name="Toyoda A."/>
            <person name="Takaki Y."/>
            <person name="Nishi S."/>
            <person name="Hori S."/>
            <person name="Arai W."/>
            <person name="Tsubouchi T."/>
            <person name="Morono Y."/>
            <person name="Uchiyama I."/>
            <person name="Ito T."/>
            <person name="Fujiyama A."/>
            <person name="Inagaki F."/>
            <person name="Takami H."/>
        </authorList>
    </citation>
    <scope>NUCLEOTIDE SEQUENCE</scope>
    <source>
        <strain evidence="1">Expedition CK06-06</strain>
    </source>
</reference>